<dbReference type="CDD" id="cd00306">
    <property type="entry name" value="Peptidases_S8_S53"/>
    <property type="match status" value="1"/>
</dbReference>
<keyword evidence="6" id="KW-1133">Transmembrane helix</keyword>
<dbReference type="SUPFAM" id="SSF52743">
    <property type="entry name" value="Subtilisin-like"/>
    <property type="match status" value="1"/>
</dbReference>
<dbReference type="PANTHER" id="PTHR43806:SF11">
    <property type="entry name" value="CEREVISIN-RELATED"/>
    <property type="match status" value="1"/>
</dbReference>
<dbReference type="eggNOG" id="COG1404">
    <property type="taxonomic scope" value="Bacteria"/>
</dbReference>
<evidence type="ECO:0000256" key="5">
    <source>
        <dbReference type="PROSITE-ProRule" id="PRU01240"/>
    </source>
</evidence>
<dbReference type="Proteomes" id="UP000011758">
    <property type="component" value="Unassembled WGS sequence"/>
</dbReference>
<dbReference type="OrthoDB" id="9798386at2"/>
<keyword evidence="6" id="KW-0472">Membrane</keyword>
<organism evidence="8 9">
    <name type="scientific">Eggerthia catenaformis OT 569 = DSM 20559</name>
    <dbReference type="NCBI Taxonomy" id="999415"/>
    <lineage>
        <taxon>Bacteria</taxon>
        <taxon>Bacillati</taxon>
        <taxon>Bacillota</taxon>
        <taxon>Erysipelotrichia</taxon>
        <taxon>Erysipelotrichales</taxon>
        <taxon>Coprobacillaceae</taxon>
        <taxon>Eggerthia</taxon>
    </lineage>
</organism>
<dbReference type="PANTHER" id="PTHR43806">
    <property type="entry name" value="PEPTIDASE S8"/>
    <property type="match status" value="1"/>
</dbReference>
<comment type="caution">
    <text evidence="5">Lacks conserved residue(s) required for the propagation of feature annotation.</text>
</comment>
<keyword evidence="3" id="KW-0378">Hydrolase</keyword>
<comment type="caution">
    <text evidence="8">The sequence shown here is derived from an EMBL/GenBank/DDBJ whole genome shotgun (WGS) entry which is preliminary data.</text>
</comment>
<dbReference type="EMBL" id="AGEJ01000017">
    <property type="protein sequence ID" value="EMD16670.1"/>
    <property type="molecule type" value="Genomic_DNA"/>
</dbReference>
<dbReference type="STRING" id="999415.HMPREF9943_01047"/>
<comment type="similarity">
    <text evidence="1 5">Belongs to the peptidase S8 family.</text>
</comment>
<dbReference type="GO" id="GO:0006508">
    <property type="term" value="P:proteolysis"/>
    <property type="evidence" value="ECO:0007669"/>
    <property type="project" value="UniProtKB-KW"/>
</dbReference>
<gene>
    <name evidence="8" type="ORF">HMPREF9943_01047</name>
</gene>
<evidence type="ECO:0000259" key="7">
    <source>
        <dbReference type="Pfam" id="PF00082"/>
    </source>
</evidence>
<keyword evidence="9" id="KW-1185">Reference proteome</keyword>
<keyword evidence="2" id="KW-0645">Protease</keyword>
<dbReference type="Pfam" id="PF00082">
    <property type="entry name" value="Peptidase_S8"/>
    <property type="match status" value="1"/>
</dbReference>
<evidence type="ECO:0000313" key="9">
    <source>
        <dbReference type="Proteomes" id="UP000011758"/>
    </source>
</evidence>
<accession>M2Q153</accession>
<dbReference type="Gene3D" id="3.40.50.200">
    <property type="entry name" value="Peptidase S8/S53 domain"/>
    <property type="match status" value="1"/>
</dbReference>
<evidence type="ECO:0000256" key="6">
    <source>
        <dbReference type="SAM" id="Phobius"/>
    </source>
</evidence>
<evidence type="ECO:0000256" key="4">
    <source>
        <dbReference type="ARBA" id="ARBA00022825"/>
    </source>
</evidence>
<feature type="domain" description="Peptidase S8/S53" evidence="7">
    <location>
        <begin position="43"/>
        <end position="149"/>
    </location>
</feature>
<evidence type="ECO:0000256" key="2">
    <source>
        <dbReference type="ARBA" id="ARBA00022670"/>
    </source>
</evidence>
<keyword evidence="4" id="KW-0720">Serine protease</keyword>
<keyword evidence="6" id="KW-0812">Transmembrane</keyword>
<name>M2Q153_9FIRM</name>
<dbReference type="InterPro" id="IPR000209">
    <property type="entry name" value="Peptidase_S8/S53_dom"/>
</dbReference>
<dbReference type="AlphaFoldDB" id="M2Q153"/>
<evidence type="ECO:0000313" key="8">
    <source>
        <dbReference type="EMBL" id="EMD16670.1"/>
    </source>
</evidence>
<proteinExistence type="inferred from homology"/>
<dbReference type="InterPro" id="IPR050131">
    <property type="entry name" value="Peptidase_S8_subtilisin-like"/>
</dbReference>
<evidence type="ECO:0000256" key="3">
    <source>
        <dbReference type="ARBA" id="ARBA00022801"/>
    </source>
</evidence>
<reference evidence="8 9" key="1">
    <citation type="submission" date="2013-02" db="EMBL/GenBank/DDBJ databases">
        <title>The Genome Sequence of Lactobacillus catenaformis F0143.</title>
        <authorList>
            <consortium name="The Broad Institute Genome Sequencing Platform"/>
            <person name="Earl A."/>
            <person name="Ward D."/>
            <person name="Feldgarden M."/>
            <person name="Gevers D."/>
            <person name="Izard J."/>
            <person name="Blanton J.M."/>
            <person name="Mathney J."/>
            <person name="Dewhirst F.E."/>
            <person name="Young S.K."/>
            <person name="Zeng Q."/>
            <person name="Gargeya S."/>
            <person name="Fitzgerald M."/>
            <person name="Haas B."/>
            <person name="Abouelleil A."/>
            <person name="Alvarado L."/>
            <person name="Arachchi H.M."/>
            <person name="Berlin A."/>
            <person name="Chapman S.B."/>
            <person name="Gearin G."/>
            <person name="Goldberg J."/>
            <person name="Griggs A."/>
            <person name="Gujja S."/>
            <person name="Hansen M."/>
            <person name="Heiman D."/>
            <person name="Howarth C."/>
            <person name="Larimer J."/>
            <person name="Lui A."/>
            <person name="MacDonald P.J.P."/>
            <person name="McCowen C."/>
            <person name="Montmayeur A."/>
            <person name="Murphy C."/>
            <person name="Neiman D."/>
            <person name="Pearson M."/>
            <person name="Priest M."/>
            <person name="Roberts A."/>
            <person name="Saif S."/>
            <person name="Shea T."/>
            <person name="Sisk P."/>
            <person name="Stolte C."/>
            <person name="Sykes S."/>
            <person name="Wortman J."/>
            <person name="Nusbaum C."/>
            <person name="Birren B."/>
        </authorList>
    </citation>
    <scope>NUCLEOTIDE SEQUENCE [LARGE SCALE GENOMIC DNA]</scope>
    <source>
        <strain evidence="8 9">OT 569</strain>
    </source>
</reference>
<sequence>MKNKLYFKLLIIVILSSFVLGIVSFCIYQKENNSTDLNNISTGNSQTIAILDTGFSSKLLKEIKSNIIKTFNVTSNSDNIDDELGHGTSLTSFLLGSNKMKLKGILPNVKVILIKITDNQGKSNFSYLLKGLNAAERFGATVINISLGGDISNKKVADKILQLT</sequence>
<dbReference type="InterPro" id="IPR036852">
    <property type="entry name" value="Peptidase_S8/S53_dom_sf"/>
</dbReference>
<dbReference type="PROSITE" id="PS51892">
    <property type="entry name" value="SUBTILASE"/>
    <property type="match status" value="1"/>
</dbReference>
<feature type="transmembrane region" description="Helical" evidence="6">
    <location>
        <begin position="6"/>
        <end position="28"/>
    </location>
</feature>
<dbReference type="BioCyc" id="ECAT999415-HMP:GTTI-1073-MONOMER"/>
<protein>
    <recommendedName>
        <fullName evidence="7">Peptidase S8/S53 domain-containing protein</fullName>
    </recommendedName>
</protein>
<evidence type="ECO:0000256" key="1">
    <source>
        <dbReference type="ARBA" id="ARBA00011073"/>
    </source>
</evidence>
<dbReference type="GO" id="GO:0004252">
    <property type="term" value="F:serine-type endopeptidase activity"/>
    <property type="evidence" value="ECO:0007669"/>
    <property type="project" value="InterPro"/>
</dbReference>